<reference evidence="2 3" key="1">
    <citation type="submission" date="2019-03" db="EMBL/GenBank/DDBJ databases">
        <title>First draft genome of Liparis tanakae, snailfish: a comprehensive survey of snailfish specific genes.</title>
        <authorList>
            <person name="Kim W."/>
            <person name="Song I."/>
            <person name="Jeong J.-H."/>
            <person name="Kim D."/>
            <person name="Kim S."/>
            <person name="Ryu S."/>
            <person name="Song J.Y."/>
            <person name="Lee S.K."/>
        </authorList>
    </citation>
    <scope>NUCLEOTIDE SEQUENCE [LARGE SCALE GENOMIC DNA]</scope>
    <source>
        <tissue evidence="2">Muscle</tissue>
    </source>
</reference>
<accession>A0A4Z2E8S3</accession>
<dbReference type="Proteomes" id="UP000314294">
    <property type="component" value="Unassembled WGS sequence"/>
</dbReference>
<sequence>MTTGSRGCCFKSLRSLPVYVALGVAWPSAWRGPSGPGRLKKPSMDAAQWKHSQRNHACEQEPGGGVPLRGRSLWRGSWCWAAMSSDSRLAAPETEDGSVE</sequence>
<protein>
    <submittedName>
        <fullName evidence="2">Uncharacterized protein</fullName>
    </submittedName>
</protein>
<proteinExistence type="predicted"/>
<feature type="region of interest" description="Disordered" evidence="1">
    <location>
        <begin position="31"/>
        <end position="65"/>
    </location>
</feature>
<evidence type="ECO:0000313" key="3">
    <source>
        <dbReference type="Proteomes" id="UP000314294"/>
    </source>
</evidence>
<name>A0A4Z2E8S3_9TELE</name>
<dbReference type="EMBL" id="SRLO01013177">
    <property type="protein sequence ID" value="TNN25208.1"/>
    <property type="molecule type" value="Genomic_DNA"/>
</dbReference>
<dbReference type="AlphaFoldDB" id="A0A4Z2E8S3"/>
<evidence type="ECO:0000313" key="2">
    <source>
        <dbReference type="EMBL" id="TNN25208.1"/>
    </source>
</evidence>
<comment type="caution">
    <text evidence="2">The sequence shown here is derived from an EMBL/GenBank/DDBJ whole genome shotgun (WGS) entry which is preliminary data.</text>
</comment>
<evidence type="ECO:0000256" key="1">
    <source>
        <dbReference type="SAM" id="MobiDB-lite"/>
    </source>
</evidence>
<gene>
    <name evidence="2" type="ORF">EYF80_064664</name>
</gene>
<organism evidence="2 3">
    <name type="scientific">Liparis tanakae</name>
    <name type="common">Tanaka's snailfish</name>
    <dbReference type="NCBI Taxonomy" id="230148"/>
    <lineage>
        <taxon>Eukaryota</taxon>
        <taxon>Metazoa</taxon>
        <taxon>Chordata</taxon>
        <taxon>Craniata</taxon>
        <taxon>Vertebrata</taxon>
        <taxon>Euteleostomi</taxon>
        <taxon>Actinopterygii</taxon>
        <taxon>Neopterygii</taxon>
        <taxon>Teleostei</taxon>
        <taxon>Neoteleostei</taxon>
        <taxon>Acanthomorphata</taxon>
        <taxon>Eupercaria</taxon>
        <taxon>Perciformes</taxon>
        <taxon>Cottioidei</taxon>
        <taxon>Cottales</taxon>
        <taxon>Liparidae</taxon>
        <taxon>Liparis</taxon>
    </lineage>
</organism>
<keyword evidence="3" id="KW-1185">Reference proteome</keyword>